<feature type="region of interest" description="Disordered" evidence="1">
    <location>
        <begin position="344"/>
        <end position="372"/>
    </location>
</feature>
<dbReference type="AlphaFoldDB" id="A0A7R9NY32"/>
<dbReference type="EMBL" id="OE003633">
    <property type="protein sequence ID" value="CAD7460353.1"/>
    <property type="molecule type" value="Genomic_DNA"/>
</dbReference>
<organism evidence="2">
    <name type="scientific">Timema tahoe</name>
    <dbReference type="NCBI Taxonomy" id="61484"/>
    <lineage>
        <taxon>Eukaryota</taxon>
        <taxon>Metazoa</taxon>
        <taxon>Ecdysozoa</taxon>
        <taxon>Arthropoda</taxon>
        <taxon>Hexapoda</taxon>
        <taxon>Insecta</taxon>
        <taxon>Pterygota</taxon>
        <taxon>Neoptera</taxon>
        <taxon>Polyneoptera</taxon>
        <taxon>Phasmatodea</taxon>
        <taxon>Timematodea</taxon>
        <taxon>Timematoidea</taxon>
        <taxon>Timematidae</taxon>
        <taxon>Timema</taxon>
    </lineage>
</organism>
<evidence type="ECO:0000256" key="1">
    <source>
        <dbReference type="SAM" id="MobiDB-lite"/>
    </source>
</evidence>
<feature type="region of interest" description="Disordered" evidence="1">
    <location>
        <begin position="1"/>
        <end position="27"/>
    </location>
</feature>
<proteinExistence type="predicted"/>
<accession>A0A7R9NY32</accession>
<protein>
    <submittedName>
        <fullName evidence="2">Uncharacterized protein</fullName>
    </submittedName>
</protein>
<name>A0A7R9NY32_9NEOP</name>
<gene>
    <name evidence="2" type="ORF">TTEB3V08_LOCUS8285</name>
</gene>
<evidence type="ECO:0000313" key="2">
    <source>
        <dbReference type="EMBL" id="CAD7460353.1"/>
    </source>
</evidence>
<sequence length="438" mass="49227">MMNERACQGSGEAVEKHHGMVNDASSKSGSPGFYIWALRDEKSEPREFTIGFCEGKRVNPASLPLDPAKGKEGKEWIPRVYHWTLRREKNESRELVYYWTLRGEKSESREFTIEPCEGKRVNSASLLLDPARGKERILRVYHWTLRGEKSESCVPVRETTEGTFIAVNVVRLLFVCSDAVHCSRSCIVSCTCPRHMNVLAHTTYHATVTWLMKTQDRQRPSERKSNPGLRQRCNRSGATLFLYAPEIFWSSRTVERKWILCLLVTALRSGPKPLRNVVNSMHRVLLAVRVIRLSTNYTNGLGFHPTEIRTSISPSSVVWLNTTGALANYTTEAGSYSQVQIAPVRPSFHPPPQRTSSVQKEQRENVSEGSALGHFQDINHCAPFRSTTGRILMESPLEIRDTEDSALLTDATAGGVTGARSVLQFQISGTNSEMDTQT</sequence>
<reference evidence="2" key="1">
    <citation type="submission" date="2020-11" db="EMBL/GenBank/DDBJ databases">
        <authorList>
            <person name="Tran Van P."/>
        </authorList>
    </citation>
    <scope>NUCLEOTIDE SEQUENCE</scope>
</reference>